<dbReference type="AlphaFoldDB" id="A0A510USV0"/>
<comment type="caution">
    <text evidence="2">The sequence shown here is derived from an EMBL/GenBank/DDBJ whole genome shotgun (WGS) entry which is preliminary data.</text>
</comment>
<organism evidence="2 3">
    <name type="scientific">Cellulomonas persica</name>
    <dbReference type="NCBI Taxonomy" id="76861"/>
    <lineage>
        <taxon>Bacteria</taxon>
        <taxon>Bacillati</taxon>
        <taxon>Actinomycetota</taxon>
        <taxon>Actinomycetes</taxon>
        <taxon>Micrococcales</taxon>
        <taxon>Cellulomonadaceae</taxon>
        <taxon>Cellulomonas</taxon>
    </lineage>
</organism>
<proteinExistence type="predicted"/>
<evidence type="ECO:0000313" key="2">
    <source>
        <dbReference type="EMBL" id="GEK17546.1"/>
    </source>
</evidence>
<protein>
    <submittedName>
        <fullName evidence="2">Uncharacterized protein</fullName>
    </submittedName>
</protein>
<accession>A0A510USV0</accession>
<dbReference type="Proteomes" id="UP000321386">
    <property type="component" value="Unassembled WGS sequence"/>
</dbReference>
<sequence length="378" mass="39392">MLASVAVIALCACTDDGVDPAPPQVVTASTTPSASATTGSDPQGDTTVDVSDDNSEWSNVDVPDGYLGTVGISSTGNAYAVLQDAKGIQSLTVVGDDTAAPLTMRPAEIVQNAQTADDGTVVYGLGDDDDGEFWVKQWDPESGEQSVLYESVGVGASWSETALVGDSLYLTRRHDDGSDCLDVLTPIAVGAGTTTLDCAKEGETLDHLRAAPDGTISYLTHPQASDCGALHKVAPGGAPQTVASGDCVSRGNADGTTVVWTGLPPTGDLGTNYFDAPLSATSNGVERELGTAAAGSTLLCEGSVYWLWEDFTPPVSPSEIRRWTPGSDTIEVVYRSPDESDLNRFSTSAPQCGGDRLWVERIGWRGDSKPELLTLPLD</sequence>
<feature type="compositionally biased region" description="Polar residues" evidence="1">
    <location>
        <begin position="39"/>
        <end position="49"/>
    </location>
</feature>
<dbReference type="EMBL" id="BJUA01000005">
    <property type="protein sequence ID" value="GEK17546.1"/>
    <property type="molecule type" value="Genomic_DNA"/>
</dbReference>
<name>A0A510USV0_9CELL</name>
<keyword evidence="3" id="KW-1185">Reference proteome</keyword>
<feature type="region of interest" description="Disordered" evidence="1">
    <location>
        <begin position="19"/>
        <end position="60"/>
    </location>
</feature>
<feature type="compositionally biased region" description="Low complexity" evidence="1">
    <location>
        <begin position="27"/>
        <end position="38"/>
    </location>
</feature>
<reference evidence="2 3" key="1">
    <citation type="submission" date="2019-07" db="EMBL/GenBank/DDBJ databases">
        <title>Whole genome shotgun sequence of Cellulomonas persica NBRC 101101.</title>
        <authorList>
            <person name="Hosoyama A."/>
            <person name="Uohara A."/>
            <person name="Ohji S."/>
            <person name="Ichikawa N."/>
        </authorList>
    </citation>
    <scope>NUCLEOTIDE SEQUENCE [LARGE SCALE GENOMIC DNA]</scope>
    <source>
        <strain evidence="2 3">NBRC 101101</strain>
    </source>
</reference>
<gene>
    <name evidence="2" type="ORF">CPE01_12790</name>
</gene>
<evidence type="ECO:0000313" key="3">
    <source>
        <dbReference type="Proteomes" id="UP000321386"/>
    </source>
</evidence>
<evidence type="ECO:0000256" key="1">
    <source>
        <dbReference type="SAM" id="MobiDB-lite"/>
    </source>
</evidence>